<dbReference type="InterPro" id="IPR052173">
    <property type="entry name" value="Beta-lactam_resp_regulator"/>
</dbReference>
<keyword evidence="1" id="KW-0812">Transmembrane</keyword>
<gene>
    <name evidence="3" type="ORF">AWU65_00975</name>
</gene>
<dbReference type="InterPro" id="IPR008756">
    <property type="entry name" value="Peptidase_M56"/>
</dbReference>
<dbReference type="PANTHER" id="PTHR34978">
    <property type="entry name" value="POSSIBLE SENSOR-TRANSDUCER PROTEIN BLAR"/>
    <property type="match status" value="1"/>
</dbReference>
<accession>A0A163DHH1</accession>
<feature type="transmembrane region" description="Helical" evidence="1">
    <location>
        <begin position="12"/>
        <end position="33"/>
    </location>
</feature>
<evidence type="ECO:0000256" key="1">
    <source>
        <dbReference type="SAM" id="Phobius"/>
    </source>
</evidence>
<dbReference type="Pfam" id="PF05569">
    <property type="entry name" value="Peptidase_M56"/>
    <property type="match status" value="1"/>
</dbReference>
<feature type="transmembrane region" description="Helical" evidence="1">
    <location>
        <begin position="357"/>
        <end position="376"/>
    </location>
</feature>
<dbReference type="OrthoDB" id="9762883at2"/>
<evidence type="ECO:0000259" key="2">
    <source>
        <dbReference type="Pfam" id="PF05569"/>
    </source>
</evidence>
<evidence type="ECO:0000313" key="3">
    <source>
        <dbReference type="EMBL" id="KZS43224.1"/>
    </source>
</evidence>
<feature type="transmembrane region" description="Helical" evidence="1">
    <location>
        <begin position="152"/>
        <end position="173"/>
    </location>
</feature>
<proteinExistence type="predicted"/>
<name>A0A163DHH1_9BACL</name>
<protein>
    <submittedName>
        <fullName evidence="3">Peptidase M56</fullName>
    </submittedName>
</protein>
<dbReference type="Gene3D" id="3.30.2010.10">
    <property type="entry name" value="Metalloproteases ('zincins'), catalytic domain"/>
    <property type="match status" value="1"/>
</dbReference>
<comment type="caution">
    <text evidence="3">The sequence shown here is derived from an EMBL/GenBank/DDBJ whole genome shotgun (WGS) entry which is preliminary data.</text>
</comment>
<keyword evidence="4" id="KW-1185">Reference proteome</keyword>
<dbReference type="AlphaFoldDB" id="A0A163DHH1"/>
<dbReference type="Proteomes" id="UP000076796">
    <property type="component" value="Unassembled WGS sequence"/>
</dbReference>
<organism evidence="3 4">
    <name type="scientific">Paenibacillus glucanolyticus</name>
    <dbReference type="NCBI Taxonomy" id="59843"/>
    <lineage>
        <taxon>Bacteria</taxon>
        <taxon>Bacillati</taxon>
        <taxon>Bacillota</taxon>
        <taxon>Bacilli</taxon>
        <taxon>Bacillales</taxon>
        <taxon>Paenibacillaceae</taxon>
        <taxon>Paenibacillus</taxon>
    </lineage>
</organism>
<keyword evidence="1" id="KW-0472">Membrane</keyword>
<sequence>MSPSLHESLLSVFGWVLRGSFMAGILIVLILALQFLMKNKLESRWKYLLWIPVVIRLLLPSAPESSLSLYNVFSLEAIAPGIHQQTQGLSFWHKWWKESGTESEIAVQAEPTFIAERNGFIREAAGATDPSQLSVHSQDRPMWWSGFKQLSFTNMLMLAWLSGVLILTVKTVCDQLRLKQALRTGRPIETPRLSSLFDETKLLLGVKRKVRFVASEHIPGPAVVGFYKPVVVISPRLLVTLKKEQIQYILAHEFAHIRRWDVAMNWIMHIVLILHWFNPLVWLAVHRARQDQEIACDACALDRLSPQKNNAYGQTIIHVLEHFSGSPHQPGLAALSATHKQLKRRLTMIKQFQKKSYHMSILGMTMILALGSVTLVDAKESDAKSTAQTASVQSEQDSKAALNKPWNYNLPEQITASSVNLESYTKEQEKAVKKATEAAKLIPAEDIKFIENEINRIKELTLESDDMYVLFHKYKDLNSGLDLSYWGGIQQYTAYEDYLNKAATLEGSILKHPSNLPAGYTFSKARIEGPIEGKFINEVRAEGKKSGKPIYAKKIDWKEAATIRLEYSNGKDVLAISKSTLDSEGNTKKGFFEDDFPAHIYPKYVFWHTDKFEYSISTTTDMPKKQKIEILKAAVKE</sequence>
<reference evidence="3" key="1">
    <citation type="journal article" date="2016" name="Genome Announc.">
        <title>Draft genomes of two strains of Paenibacillus glucanolyticus with capability to degrade lignocellulose.</title>
        <authorList>
            <person name="Mathews S.L."/>
            <person name="Pawlak J."/>
            <person name="Grunden A.M."/>
        </authorList>
    </citation>
    <scope>NUCLEOTIDE SEQUENCE [LARGE SCALE GENOMIC DNA]</scope>
    <source>
        <strain evidence="3">SLM1</strain>
    </source>
</reference>
<dbReference type="EMBL" id="LWMH01000003">
    <property type="protein sequence ID" value="KZS43224.1"/>
    <property type="molecule type" value="Genomic_DNA"/>
</dbReference>
<evidence type="ECO:0000313" key="4">
    <source>
        <dbReference type="Proteomes" id="UP000076796"/>
    </source>
</evidence>
<feature type="domain" description="Peptidase M56" evidence="2">
    <location>
        <begin position="17"/>
        <end position="349"/>
    </location>
</feature>
<dbReference type="CDD" id="cd07341">
    <property type="entry name" value="M56_BlaR1_MecR1_like"/>
    <property type="match status" value="1"/>
</dbReference>
<dbReference type="RefSeq" id="WP_063480668.1">
    <property type="nucleotide sequence ID" value="NZ_CP147845.1"/>
</dbReference>
<dbReference type="GeneID" id="97555322"/>
<keyword evidence="1" id="KW-1133">Transmembrane helix</keyword>
<dbReference type="PANTHER" id="PTHR34978:SF3">
    <property type="entry name" value="SLR0241 PROTEIN"/>
    <property type="match status" value="1"/>
</dbReference>
<feature type="transmembrane region" description="Helical" evidence="1">
    <location>
        <begin position="266"/>
        <end position="285"/>
    </location>
</feature>